<protein>
    <recommendedName>
        <fullName evidence="4">RHS repeat-associated core domain-containing protein</fullName>
    </recommendedName>
</protein>
<gene>
    <name evidence="2" type="ORF">GCM10023184_06560</name>
</gene>
<accession>A0ABP8GB99</accession>
<proteinExistence type="predicted"/>
<keyword evidence="3" id="KW-1185">Reference proteome</keyword>
<evidence type="ECO:0000256" key="1">
    <source>
        <dbReference type="SAM" id="MobiDB-lite"/>
    </source>
</evidence>
<evidence type="ECO:0008006" key="4">
    <source>
        <dbReference type="Google" id="ProtNLM"/>
    </source>
</evidence>
<evidence type="ECO:0000313" key="2">
    <source>
        <dbReference type="EMBL" id="GAA4321054.1"/>
    </source>
</evidence>
<name>A0ABP8GB99_9BACT</name>
<dbReference type="Gene3D" id="2.180.10.10">
    <property type="entry name" value="RHS repeat-associated core"/>
    <property type="match status" value="1"/>
</dbReference>
<dbReference type="Proteomes" id="UP001501725">
    <property type="component" value="Unassembled WGS sequence"/>
</dbReference>
<reference evidence="3" key="1">
    <citation type="journal article" date="2019" name="Int. J. Syst. Evol. Microbiol.">
        <title>The Global Catalogue of Microorganisms (GCM) 10K type strain sequencing project: providing services to taxonomists for standard genome sequencing and annotation.</title>
        <authorList>
            <consortium name="The Broad Institute Genomics Platform"/>
            <consortium name="The Broad Institute Genome Sequencing Center for Infectious Disease"/>
            <person name="Wu L."/>
            <person name="Ma J."/>
        </authorList>
    </citation>
    <scope>NUCLEOTIDE SEQUENCE [LARGE SCALE GENOMIC DNA]</scope>
    <source>
        <strain evidence="3">JCM 17919</strain>
    </source>
</reference>
<feature type="region of interest" description="Disordered" evidence="1">
    <location>
        <begin position="372"/>
        <end position="398"/>
    </location>
</feature>
<organism evidence="2 3">
    <name type="scientific">Flaviaesturariibacter amylovorans</name>
    <dbReference type="NCBI Taxonomy" id="1084520"/>
    <lineage>
        <taxon>Bacteria</taxon>
        <taxon>Pseudomonadati</taxon>
        <taxon>Bacteroidota</taxon>
        <taxon>Chitinophagia</taxon>
        <taxon>Chitinophagales</taxon>
        <taxon>Chitinophagaceae</taxon>
        <taxon>Flaviaestuariibacter</taxon>
    </lineage>
</organism>
<sequence length="398" mass="44049">MVPVGTATLHDGFEYVRKTYELSNHLGNVLATVSDQKRGVDPGADGTSDYYIADVAAANDYYPFGMQMPGRKFATEGSYRYGFNGMEREIDFQSENYDFGARIYDSRIGRWLSLDKLQAKRPGENAYFYCGGNPIVFRDPDGNDRIITTVLTRQATDGTTITITRRVVVRGLETYRKVQQYDTDGKPTGNFEYYDTYETHFTTINSKGQKIFGSSHYSSGNTIQFVSDNDLDTKWGRFMEGLYDREPRKEGHRKGGGGIGFTSASGQGGGPTADFPDAYLENIDMLMGAFGQAGDVASFDLFAKTMTGIFTKKGLDKSELTQYAIAKVQDMFKRDSDAANGKRTDTALQVLPTGSDSCTVCGKIAPKGTINNSNIPLENYHGGKTKTRADHELRNQPK</sequence>
<dbReference type="PANTHER" id="PTHR32305:SF15">
    <property type="entry name" value="PROTEIN RHSA-RELATED"/>
    <property type="match status" value="1"/>
</dbReference>
<comment type="caution">
    <text evidence="2">The sequence shown here is derived from an EMBL/GenBank/DDBJ whole genome shotgun (WGS) entry which is preliminary data.</text>
</comment>
<dbReference type="EMBL" id="BAABGY010000002">
    <property type="protein sequence ID" value="GAA4321054.1"/>
    <property type="molecule type" value="Genomic_DNA"/>
</dbReference>
<evidence type="ECO:0000313" key="3">
    <source>
        <dbReference type="Proteomes" id="UP001501725"/>
    </source>
</evidence>
<dbReference type="NCBIfam" id="TIGR03696">
    <property type="entry name" value="Rhs_assc_core"/>
    <property type="match status" value="1"/>
</dbReference>
<dbReference type="PANTHER" id="PTHR32305">
    <property type="match status" value="1"/>
</dbReference>
<dbReference type="InterPro" id="IPR050708">
    <property type="entry name" value="T6SS_VgrG/RHS"/>
</dbReference>
<dbReference type="InterPro" id="IPR022385">
    <property type="entry name" value="Rhs_assc_core"/>
</dbReference>
<feature type="compositionally biased region" description="Basic and acidic residues" evidence="1">
    <location>
        <begin position="387"/>
        <end position="398"/>
    </location>
</feature>